<dbReference type="Proteomes" id="UP001642409">
    <property type="component" value="Unassembled WGS sequence"/>
</dbReference>
<reference evidence="2 3" key="2">
    <citation type="submission" date="2024-07" db="EMBL/GenBank/DDBJ databases">
        <authorList>
            <person name="Akdeniz Z."/>
        </authorList>
    </citation>
    <scope>NUCLEOTIDE SEQUENCE [LARGE SCALE GENOMIC DNA]</scope>
</reference>
<proteinExistence type="predicted"/>
<evidence type="ECO:0000313" key="2">
    <source>
        <dbReference type="EMBL" id="CAL5995511.1"/>
    </source>
</evidence>
<dbReference type="EMBL" id="CATOUU010000937">
    <property type="protein sequence ID" value="CAI9960938.1"/>
    <property type="molecule type" value="Genomic_DNA"/>
</dbReference>
<dbReference type="AlphaFoldDB" id="A0AA86QMC3"/>
<reference evidence="1" key="1">
    <citation type="submission" date="2023-06" db="EMBL/GenBank/DDBJ databases">
        <authorList>
            <person name="Kurt Z."/>
        </authorList>
    </citation>
    <scope>NUCLEOTIDE SEQUENCE</scope>
</reference>
<comment type="caution">
    <text evidence="1">The sequence shown here is derived from an EMBL/GenBank/DDBJ whole genome shotgun (WGS) entry which is preliminary data.</text>
</comment>
<accession>A0AA86QMC3</accession>
<protein>
    <submittedName>
        <fullName evidence="2">Hypothetical_protein</fullName>
    </submittedName>
</protein>
<sequence length="104" mass="11796">MNTEYLVKLILIGAEKTGKSYLLTKFMNVKIKPDISPLLALNLVAEQFNSNTITKQSKPKFIFGTLLAANAFKLQQTLIIEAHQLSQQYLTRTTQNRSLQQINL</sequence>
<gene>
    <name evidence="2" type="ORF">HINF_LOCUS14068</name>
    <name evidence="1" type="ORF">HINF_LOCUS48583</name>
</gene>
<keyword evidence="3" id="KW-1185">Reference proteome</keyword>
<name>A0AA86QMC3_9EUKA</name>
<organism evidence="1">
    <name type="scientific">Hexamita inflata</name>
    <dbReference type="NCBI Taxonomy" id="28002"/>
    <lineage>
        <taxon>Eukaryota</taxon>
        <taxon>Metamonada</taxon>
        <taxon>Diplomonadida</taxon>
        <taxon>Hexamitidae</taxon>
        <taxon>Hexamitinae</taxon>
        <taxon>Hexamita</taxon>
    </lineage>
</organism>
<evidence type="ECO:0000313" key="1">
    <source>
        <dbReference type="EMBL" id="CAI9960938.1"/>
    </source>
</evidence>
<dbReference type="EMBL" id="CAXDID020000033">
    <property type="protein sequence ID" value="CAL5995511.1"/>
    <property type="molecule type" value="Genomic_DNA"/>
</dbReference>
<evidence type="ECO:0000313" key="3">
    <source>
        <dbReference type="Proteomes" id="UP001642409"/>
    </source>
</evidence>